<protein>
    <submittedName>
        <fullName evidence="1">Uncharacterized protein</fullName>
    </submittedName>
</protein>
<dbReference type="AlphaFoldDB" id="A0A5C7IQI8"/>
<dbReference type="GO" id="GO:0006508">
    <property type="term" value="P:proteolysis"/>
    <property type="evidence" value="ECO:0007669"/>
    <property type="project" value="InterPro"/>
</dbReference>
<dbReference type="Gene3D" id="3.40.50.200">
    <property type="entry name" value="Peptidase S8/S53 domain"/>
    <property type="match status" value="1"/>
</dbReference>
<reference evidence="2" key="1">
    <citation type="journal article" date="2019" name="Gigascience">
        <title>De novo genome assembly of the endangered Acer yangbiense, a plant species with extremely small populations endemic to Yunnan Province, China.</title>
        <authorList>
            <person name="Yang J."/>
            <person name="Wariss H.M."/>
            <person name="Tao L."/>
            <person name="Zhang R."/>
            <person name="Yun Q."/>
            <person name="Hollingsworth P."/>
            <person name="Dao Z."/>
            <person name="Luo G."/>
            <person name="Guo H."/>
            <person name="Ma Y."/>
            <person name="Sun W."/>
        </authorList>
    </citation>
    <scope>NUCLEOTIDE SEQUENCE [LARGE SCALE GENOMIC DNA]</scope>
    <source>
        <strain evidence="2">cv. Malutang</strain>
    </source>
</reference>
<dbReference type="OrthoDB" id="1724938at2759"/>
<name>A0A5C7IQI8_9ROSI</name>
<organism evidence="1 2">
    <name type="scientific">Acer yangbiense</name>
    <dbReference type="NCBI Taxonomy" id="1000413"/>
    <lineage>
        <taxon>Eukaryota</taxon>
        <taxon>Viridiplantae</taxon>
        <taxon>Streptophyta</taxon>
        <taxon>Embryophyta</taxon>
        <taxon>Tracheophyta</taxon>
        <taxon>Spermatophyta</taxon>
        <taxon>Magnoliopsida</taxon>
        <taxon>eudicotyledons</taxon>
        <taxon>Gunneridae</taxon>
        <taxon>Pentapetalae</taxon>
        <taxon>rosids</taxon>
        <taxon>malvids</taxon>
        <taxon>Sapindales</taxon>
        <taxon>Sapindaceae</taxon>
        <taxon>Hippocastanoideae</taxon>
        <taxon>Acereae</taxon>
        <taxon>Acer</taxon>
    </lineage>
</organism>
<dbReference type="GO" id="GO:0004252">
    <property type="term" value="F:serine-type endopeptidase activity"/>
    <property type="evidence" value="ECO:0007669"/>
    <property type="project" value="InterPro"/>
</dbReference>
<dbReference type="EMBL" id="VAHF01000002">
    <property type="protein sequence ID" value="TXG71064.1"/>
    <property type="molecule type" value="Genomic_DNA"/>
</dbReference>
<sequence length="131" mass="14296">MQVGGVGLIFVQSGDNRLDPCVLIPYNKIGHIFFPTSKKQVLYLQSSGFPRVLKGNGYIQTIHKLLPFTSTGPSSMSQAVLKTDIVAPGVDILAALLDMHCYQELLQLVPLLQEYIAALINLLIKTGLLMA</sequence>
<dbReference type="Proteomes" id="UP000323000">
    <property type="component" value="Chromosome 2"/>
</dbReference>
<evidence type="ECO:0000313" key="1">
    <source>
        <dbReference type="EMBL" id="TXG71064.1"/>
    </source>
</evidence>
<dbReference type="Gene3D" id="3.50.30.30">
    <property type="match status" value="1"/>
</dbReference>
<proteinExistence type="predicted"/>
<comment type="caution">
    <text evidence="1">The sequence shown here is derived from an EMBL/GenBank/DDBJ whole genome shotgun (WGS) entry which is preliminary data.</text>
</comment>
<evidence type="ECO:0000313" key="2">
    <source>
        <dbReference type="Proteomes" id="UP000323000"/>
    </source>
</evidence>
<dbReference type="InterPro" id="IPR036852">
    <property type="entry name" value="Peptidase_S8/S53_dom_sf"/>
</dbReference>
<accession>A0A5C7IQI8</accession>
<gene>
    <name evidence="1" type="ORF">EZV62_005999</name>
</gene>
<dbReference type="SUPFAM" id="SSF52743">
    <property type="entry name" value="Subtilisin-like"/>
    <property type="match status" value="1"/>
</dbReference>
<keyword evidence="2" id="KW-1185">Reference proteome</keyword>